<keyword evidence="2" id="KW-1003">Cell membrane</keyword>
<keyword evidence="4 6" id="KW-1133">Transmembrane helix</keyword>
<feature type="transmembrane region" description="Helical" evidence="6">
    <location>
        <begin position="295"/>
        <end position="313"/>
    </location>
</feature>
<dbReference type="InterPro" id="IPR050189">
    <property type="entry name" value="MFS_Efflux_Transporters"/>
</dbReference>
<accession>A0A4S8F1W9</accession>
<reference evidence="8 9" key="1">
    <citation type="journal article" date="2015" name="Antonie Van Leeuwenhoek">
        <title>Lampropedia puyangensis sp. nov., isolated from symptomatic bark of Populus ? euramericana canker and emended description of Lampropedia hyalina (Ehrenberg 1832) Lee et al. 2004.</title>
        <authorList>
            <person name="Li Y."/>
            <person name="Wang T."/>
            <person name="Piao C.G."/>
            <person name="Wang L.F."/>
            <person name="Tian G.Z."/>
            <person name="Zhu T.H."/>
            <person name="Guo M.W."/>
        </authorList>
    </citation>
    <scope>NUCLEOTIDE SEQUENCE [LARGE SCALE GENOMIC DNA]</scope>
    <source>
        <strain evidence="8 9">2-bin</strain>
    </source>
</reference>
<gene>
    <name evidence="8" type="ORF">E9531_10395</name>
</gene>
<dbReference type="EMBL" id="STFG01000010">
    <property type="protein sequence ID" value="THU00671.1"/>
    <property type="molecule type" value="Genomic_DNA"/>
</dbReference>
<dbReference type="Gene3D" id="1.20.1250.20">
    <property type="entry name" value="MFS general substrate transporter like domains"/>
    <property type="match status" value="1"/>
</dbReference>
<evidence type="ECO:0000313" key="9">
    <source>
        <dbReference type="Proteomes" id="UP000308917"/>
    </source>
</evidence>
<name>A0A4S8F1W9_9BURK</name>
<dbReference type="PROSITE" id="PS50850">
    <property type="entry name" value="MFS"/>
    <property type="match status" value="1"/>
</dbReference>
<feature type="transmembrane region" description="Helical" evidence="6">
    <location>
        <begin position="347"/>
        <end position="370"/>
    </location>
</feature>
<evidence type="ECO:0000313" key="8">
    <source>
        <dbReference type="EMBL" id="THU00671.1"/>
    </source>
</evidence>
<feature type="transmembrane region" description="Helical" evidence="6">
    <location>
        <begin position="112"/>
        <end position="131"/>
    </location>
</feature>
<dbReference type="InterPro" id="IPR020846">
    <property type="entry name" value="MFS_dom"/>
</dbReference>
<dbReference type="PANTHER" id="PTHR43124">
    <property type="entry name" value="PURINE EFFLUX PUMP PBUE"/>
    <property type="match status" value="1"/>
</dbReference>
<feature type="transmembrane region" description="Helical" evidence="6">
    <location>
        <begin position="319"/>
        <end position="335"/>
    </location>
</feature>
<protein>
    <submittedName>
        <fullName evidence="8">MFS transporter</fullName>
    </submittedName>
</protein>
<keyword evidence="3 6" id="KW-0812">Transmembrane</keyword>
<dbReference type="RefSeq" id="WP_136573689.1">
    <property type="nucleotide sequence ID" value="NZ_STFG01000010.1"/>
</dbReference>
<evidence type="ECO:0000256" key="4">
    <source>
        <dbReference type="ARBA" id="ARBA00022989"/>
    </source>
</evidence>
<sequence>MQPTSTFLSAGASVRVFMVFALVYILSTMVRAVTATLAPELTATFALSASELGLLAGSYFVGFCLMQIPLGICLDRFGPPRTAAVFLAVALVGSVCVATAQSFVGILVGRTLLGLGLAAGLMAPLTAYRRWYAPATLVRASAWMQMVGALGMLLSTLPVQWLLPLWGWRGVFWVWAAIGCVALVGLLLGLPRWENARASSTQKPPSAWEILKGYGTIVRDRRFISVVPLGFCCYGSLFAILTLWAGPWLQNVAGQTPQQAASGLLAINVLMMCAFLLWGWAAPKLERAGMTLEQLALRAVSLGLLILPVVVWRGSAAGWPYWAAYCLSITAFSMVQPKLAQGFPSHLAGRTLTAFNLAIFSGTFFMQWTIGVAIDAFLAAGFDTVGAYQNAMWLLWGVNVAALGWFLRFRVPAASLAQAA</sequence>
<dbReference type="GO" id="GO:0022857">
    <property type="term" value="F:transmembrane transporter activity"/>
    <property type="evidence" value="ECO:0007669"/>
    <property type="project" value="InterPro"/>
</dbReference>
<feature type="transmembrane region" description="Helical" evidence="6">
    <location>
        <begin position="223"/>
        <end position="245"/>
    </location>
</feature>
<dbReference type="GO" id="GO:0005886">
    <property type="term" value="C:plasma membrane"/>
    <property type="evidence" value="ECO:0007669"/>
    <property type="project" value="UniProtKB-SubCell"/>
</dbReference>
<evidence type="ECO:0000256" key="6">
    <source>
        <dbReference type="SAM" id="Phobius"/>
    </source>
</evidence>
<dbReference type="Proteomes" id="UP000308917">
    <property type="component" value="Unassembled WGS sequence"/>
</dbReference>
<feature type="transmembrane region" description="Helical" evidence="6">
    <location>
        <begin position="265"/>
        <end position="283"/>
    </location>
</feature>
<dbReference type="InterPro" id="IPR011701">
    <property type="entry name" value="MFS"/>
</dbReference>
<feature type="transmembrane region" description="Helical" evidence="6">
    <location>
        <begin position="84"/>
        <end position="106"/>
    </location>
</feature>
<feature type="domain" description="Major facilitator superfamily (MFS) profile" evidence="7">
    <location>
        <begin position="16"/>
        <end position="420"/>
    </location>
</feature>
<evidence type="ECO:0000256" key="1">
    <source>
        <dbReference type="ARBA" id="ARBA00004651"/>
    </source>
</evidence>
<keyword evidence="5 6" id="KW-0472">Membrane</keyword>
<dbReference type="PANTHER" id="PTHR43124:SF3">
    <property type="entry name" value="CHLORAMPHENICOL EFFLUX PUMP RV0191"/>
    <property type="match status" value="1"/>
</dbReference>
<evidence type="ECO:0000256" key="5">
    <source>
        <dbReference type="ARBA" id="ARBA00023136"/>
    </source>
</evidence>
<evidence type="ECO:0000256" key="2">
    <source>
        <dbReference type="ARBA" id="ARBA00022475"/>
    </source>
</evidence>
<feature type="transmembrane region" description="Helical" evidence="6">
    <location>
        <begin position="172"/>
        <end position="190"/>
    </location>
</feature>
<keyword evidence="9" id="KW-1185">Reference proteome</keyword>
<feature type="transmembrane region" description="Helical" evidence="6">
    <location>
        <begin position="12"/>
        <end position="32"/>
    </location>
</feature>
<evidence type="ECO:0000259" key="7">
    <source>
        <dbReference type="PROSITE" id="PS50850"/>
    </source>
</evidence>
<dbReference type="Pfam" id="PF07690">
    <property type="entry name" value="MFS_1"/>
    <property type="match status" value="1"/>
</dbReference>
<dbReference type="AlphaFoldDB" id="A0A4S8F1W9"/>
<organism evidence="8 9">
    <name type="scientific">Lampropedia puyangensis</name>
    <dbReference type="NCBI Taxonomy" id="1330072"/>
    <lineage>
        <taxon>Bacteria</taxon>
        <taxon>Pseudomonadati</taxon>
        <taxon>Pseudomonadota</taxon>
        <taxon>Betaproteobacteria</taxon>
        <taxon>Burkholderiales</taxon>
        <taxon>Comamonadaceae</taxon>
        <taxon>Lampropedia</taxon>
    </lineage>
</organism>
<dbReference type="InterPro" id="IPR036259">
    <property type="entry name" value="MFS_trans_sf"/>
</dbReference>
<dbReference type="OrthoDB" id="5291895at2"/>
<comment type="caution">
    <text evidence="8">The sequence shown here is derived from an EMBL/GenBank/DDBJ whole genome shotgun (WGS) entry which is preliminary data.</text>
</comment>
<evidence type="ECO:0000256" key="3">
    <source>
        <dbReference type="ARBA" id="ARBA00022692"/>
    </source>
</evidence>
<dbReference type="SUPFAM" id="SSF103473">
    <property type="entry name" value="MFS general substrate transporter"/>
    <property type="match status" value="1"/>
</dbReference>
<feature type="transmembrane region" description="Helical" evidence="6">
    <location>
        <begin position="390"/>
        <end position="407"/>
    </location>
</feature>
<feature type="transmembrane region" description="Helical" evidence="6">
    <location>
        <begin position="52"/>
        <end position="72"/>
    </location>
</feature>
<feature type="transmembrane region" description="Helical" evidence="6">
    <location>
        <begin position="143"/>
        <end position="166"/>
    </location>
</feature>
<comment type="subcellular location">
    <subcellularLocation>
        <location evidence="1">Cell membrane</location>
        <topology evidence="1">Multi-pass membrane protein</topology>
    </subcellularLocation>
</comment>
<proteinExistence type="predicted"/>